<gene>
    <name evidence="2" type="ORF">SAMN05216323_11254</name>
</gene>
<evidence type="ECO:0000256" key="1">
    <source>
        <dbReference type="SAM" id="Phobius"/>
    </source>
</evidence>
<protein>
    <submittedName>
        <fullName evidence="2">Uncharacterized protein</fullName>
    </submittedName>
</protein>
<keyword evidence="3" id="KW-1185">Reference proteome</keyword>
<accession>A0A1G6TLP1</accession>
<keyword evidence="1" id="KW-0812">Transmembrane</keyword>
<keyword evidence="1" id="KW-0472">Membrane</keyword>
<evidence type="ECO:0000313" key="2">
    <source>
        <dbReference type="EMBL" id="SDD29245.1"/>
    </source>
</evidence>
<keyword evidence="1" id="KW-1133">Transmembrane helix</keyword>
<dbReference type="EMBL" id="FMYP01000125">
    <property type="protein sequence ID" value="SDD29245.1"/>
    <property type="molecule type" value="Genomic_DNA"/>
</dbReference>
<sequence length="518" mass="58092">MASTKAKKVNAYQAEKLRKAHLVNVQKAKNKQMFALLGLGHLYPLLNDYGILASAKIRIATTLIQAAPSCNDQRSKEAIEYIKGAFKQFELNTEVTLLNGNKITVRDFRTTLTSVFVFFLTNKGNVGPHSVQIITEVHKLFKKYLDTWAGVNMLCEHFFDDVCTHISSLKYGIYYPKEEHKSGSRRDINDNWAISPVFAFNVEIPERKTVAIEGKKREVYHMGFPEFKKGVRWTTVASERLGFTHGQSYPCYIQQHAIKRLVERIGIFSESVTVFQACLSMEHSKVLRIPGSDAYYFEFKIMDIKLGYLVASLIDGILVVKTFIFVTQSGSPEGKRIETATGIKRADKDYIGMGTLKGFLSEDVATNPKMALLLEKVGCTDLLRAYDVFSQKVNIKGMQSTGRIITQFLEKTWAYSNLESIESYSSDFLAIVPALPPEPMPEPIAVVKEDVVEAAEQEEDVAPVAEASAPKPRSWKMLIVGIILLPLTLPLVLFLNLLAWILEGLMSKKNRNNAGNNG</sequence>
<name>A0A1G6TLP1_9BACT</name>
<reference evidence="2 3" key="1">
    <citation type="submission" date="2016-09" db="EMBL/GenBank/DDBJ databases">
        <authorList>
            <person name="Capua I."/>
            <person name="De Benedictis P."/>
            <person name="Joannis T."/>
            <person name="Lombin L.H."/>
            <person name="Cattoli G."/>
        </authorList>
    </citation>
    <scope>NUCLEOTIDE SEQUENCE [LARGE SCALE GENOMIC DNA]</scope>
    <source>
        <strain evidence="2 3">A7P-90m</strain>
    </source>
</reference>
<evidence type="ECO:0000313" key="3">
    <source>
        <dbReference type="Proteomes" id="UP000199452"/>
    </source>
</evidence>
<dbReference type="OrthoDB" id="638838at2"/>
<proteinExistence type="predicted"/>
<dbReference type="AlphaFoldDB" id="A0A1G6TLP1"/>
<feature type="transmembrane region" description="Helical" evidence="1">
    <location>
        <begin position="478"/>
        <end position="502"/>
    </location>
</feature>
<dbReference type="RefSeq" id="WP_092441021.1">
    <property type="nucleotide sequence ID" value="NZ_FMYP01000125.1"/>
</dbReference>
<organism evidence="2 3">
    <name type="scientific">Williamwhitmania taraxaci</name>
    <dbReference type="NCBI Taxonomy" id="1640674"/>
    <lineage>
        <taxon>Bacteria</taxon>
        <taxon>Pseudomonadati</taxon>
        <taxon>Bacteroidota</taxon>
        <taxon>Bacteroidia</taxon>
        <taxon>Bacteroidales</taxon>
        <taxon>Williamwhitmaniaceae</taxon>
        <taxon>Williamwhitmania</taxon>
    </lineage>
</organism>
<dbReference type="Proteomes" id="UP000199452">
    <property type="component" value="Unassembled WGS sequence"/>
</dbReference>